<feature type="transmembrane region" description="Helical" evidence="10">
    <location>
        <begin position="268"/>
        <end position="285"/>
    </location>
</feature>
<feature type="transmembrane region" description="Helical" evidence="10">
    <location>
        <begin position="39"/>
        <end position="58"/>
    </location>
</feature>
<dbReference type="InterPro" id="IPR001626">
    <property type="entry name" value="ABC_TroCD"/>
</dbReference>
<keyword evidence="12" id="KW-1185">Reference proteome</keyword>
<name>A0A2S4JF58_9SPIO</name>
<dbReference type="SUPFAM" id="SSF81345">
    <property type="entry name" value="ABC transporter involved in vitamin B12 uptake, BtuC"/>
    <property type="match status" value="1"/>
</dbReference>
<feature type="transmembrane region" description="Helical" evidence="10">
    <location>
        <begin position="240"/>
        <end position="262"/>
    </location>
</feature>
<dbReference type="Pfam" id="PF00950">
    <property type="entry name" value="ABC-3"/>
    <property type="match status" value="1"/>
</dbReference>
<sequence length="393" mass="41745">MNFIVSTVLIALVTALACALPGVFLVLRRLSLVAEGISHAVLPGLVAAFALSAALGGAGLLPPALAPVLVILAPALIGLLLVFGVETLNRTGLLTSDASLGILFPALFSIGVILVSRRYAGVPLSEGSILMGDITFAALQQLRMGDLLLGPRALYRMGTILLLNVLFVLFFYKELKITTFDPLLAISLGISPAKIHYAFTALVAITIVGAFETVGAILVVALLTAPAAAAYLVSKTLPRMIFFSCLIAAAGALGGLWLAWLLDSTTSGTMAMVMGLIFLGTLATAPRRGLIGRWRLVRRQRLRFAEQVLVAHLIHHAQGERAAPACSEGGICLHLQWSRPFADRVVARALLQGTVRLDQGKLLPTERGRTFHRSFSYHDSPRSPGGEALHEVP</sequence>
<keyword evidence="4" id="KW-1003">Cell membrane</keyword>
<evidence type="ECO:0000256" key="2">
    <source>
        <dbReference type="ARBA" id="ARBA00008034"/>
    </source>
</evidence>
<gene>
    <name evidence="11" type="ORF">AU468_14450</name>
</gene>
<dbReference type="GO" id="GO:0043190">
    <property type="term" value="C:ATP-binding cassette (ABC) transporter complex"/>
    <property type="evidence" value="ECO:0007669"/>
    <property type="project" value="InterPro"/>
</dbReference>
<evidence type="ECO:0000313" key="11">
    <source>
        <dbReference type="EMBL" id="POQ98153.1"/>
    </source>
</evidence>
<dbReference type="GO" id="GO:0010043">
    <property type="term" value="P:response to zinc ion"/>
    <property type="evidence" value="ECO:0007669"/>
    <property type="project" value="TreeGrafter"/>
</dbReference>
<dbReference type="EMBL" id="LPWH01000129">
    <property type="protein sequence ID" value="POQ98153.1"/>
    <property type="molecule type" value="Genomic_DNA"/>
</dbReference>
<dbReference type="PANTHER" id="PTHR30477:SF8">
    <property type="entry name" value="METAL TRANSPORT SYSTEM MEMBRANE PROTEIN CT_070-RELATED"/>
    <property type="match status" value="1"/>
</dbReference>
<dbReference type="PANTHER" id="PTHR30477">
    <property type="entry name" value="ABC-TRANSPORTER METAL-BINDING PROTEIN"/>
    <property type="match status" value="1"/>
</dbReference>
<dbReference type="GO" id="GO:0055085">
    <property type="term" value="P:transmembrane transport"/>
    <property type="evidence" value="ECO:0007669"/>
    <property type="project" value="InterPro"/>
</dbReference>
<feature type="transmembrane region" description="Helical" evidence="10">
    <location>
        <begin position="214"/>
        <end position="233"/>
    </location>
</feature>
<protein>
    <recommendedName>
        <fullName evidence="13">Zinc ABC transporter permease</fullName>
    </recommendedName>
</protein>
<organism evidence="11 12">
    <name type="scientific">Alkalispirochaeta sphaeroplastigenens</name>
    <dbReference type="NCBI Taxonomy" id="1187066"/>
    <lineage>
        <taxon>Bacteria</taxon>
        <taxon>Pseudomonadati</taxon>
        <taxon>Spirochaetota</taxon>
        <taxon>Spirochaetia</taxon>
        <taxon>Spirochaetales</taxon>
        <taxon>Spirochaetaceae</taxon>
        <taxon>Alkalispirochaeta</taxon>
    </lineage>
</organism>
<evidence type="ECO:0000256" key="4">
    <source>
        <dbReference type="ARBA" id="ARBA00022475"/>
    </source>
</evidence>
<dbReference type="Gene3D" id="1.10.3470.10">
    <property type="entry name" value="ABC transporter involved in vitamin B12 uptake, BtuC"/>
    <property type="match status" value="1"/>
</dbReference>
<evidence type="ECO:0000313" key="12">
    <source>
        <dbReference type="Proteomes" id="UP000237350"/>
    </source>
</evidence>
<feature type="region of interest" description="Disordered" evidence="9">
    <location>
        <begin position="373"/>
        <end position="393"/>
    </location>
</feature>
<keyword evidence="3 8" id="KW-0813">Transport</keyword>
<evidence type="ECO:0000256" key="10">
    <source>
        <dbReference type="SAM" id="Phobius"/>
    </source>
</evidence>
<reference evidence="12" key="1">
    <citation type="submission" date="2015-12" db="EMBL/GenBank/DDBJ databases">
        <authorList>
            <person name="Lodha T.D."/>
            <person name="Chintalapati S."/>
            <person name="Chintalapati V.R."/>
            <person name="Sravanthi T."/>
        </authorList>
    </citation>
    <scope>NUCLEOTIDE SEQUENCE [LARGE SCALE GENOMIC DNA]</scope>
    <source>
        <strain evidence="12">JC133</strain>
    </source>
</reference>
<dbReference type="Proteomes" id="UP000237350">
    <property type="component" value="Unassembled WGS sequence"/>
</dbReference>
<evidence type="ECO:0000256" key="3">
    <source>
        <dbReference type="ARBA" id="ARBA00022448"/>
    </source>
</evidence>
<comment type="similarity">
    <text evidence="2 8">Belongs to the ABC-3 integral membrane protein family.</text>
</comment>
<keyword evidence="7 10" id="KW-0472">Membrane</keyword>
<proteinExistence type="inferred from homology"/>
<keyword evidence="6 10" id="KW-1133">Transmembrane helix</keyword>
<evidence type="ECO:0000256" key="6">
    <source>
        <dbReference type="ARBA" id="ARBA00022989"/>
    </source>
</evidence>
<keyword evidence="5 8" id="KW-0812">Transmembrane</keyword>
<feature type="transmembrane region" description="Helical" evidence="10">
    <location>
        <begin position="184"/>
        <end position="208"/>
    </location>
</feature>
<evidence type="ECO:0008006" key="13">
    <source>
        <dbReference type="Google" id="ProtNLM"/>
    </source>
</evidence>
<dbReference type="OrthoDB" id="9788905at2"/>
<evidence type="ECO:0000256" key="7">
    <source>
        <dbReference type="ARBA" id="ARBA00023136"/>
    </source>
</evidence>
<feature type="transmembrane region" description="Helical" evidence="10">
    <location>
        <begin position="64"/>
        <end position="85"/>
    </location>
</feature>
<accession>A0A2S4JF58</accession>
<comment type="subcellular location">
    <subcellularLocation>
        <location evidence="1 8">Cell membrane</location>
        <topology evidence="1 8">Multi-pass membrane protein</topology>
    </subcellularLocation>
</comment>
<evidence type="ECO:0000256" key="5">
    <source>
        <dbReference type="ARBA" id="ARBA00022692"/>
    </source>
</evidence>
<dbReference type="RefSeq" id="WP_103681345.1">
    <property type="nucleotide sequence ID" value="NZ_LPWH01000129.1"/>
</dbReference>
<evidence type="ECO:0000256" key="1">
    <source>
        <dbReference type="ARBA" id="ARBA00004651"/>
    </source>
</evidence>
<feature type="transmembrane region" description="Helical" evidence="10">
    <location>
        <begin position="97"/>
        <end position="116"/>
    </location>
</feature>
<evidence type="ECO:0000256" key="8">
    <source>
        <dbReference type="RuleBase" id="RU003943"/>
    </source>
</evidence>
<dbReference type="AlphaFoldDB" id="A0A2S4JF58"/>
<comment type="caution">
    <text evidence="11">The sequence shown here is derived from an EMBL/GenBank/DDBJ whole genome shotgun (WGS) entry which is preliminary data.</text>
</comment>
<evidence type="ECO:0000256" key="9">
    <source>
        <dbReference type="SAM" id="MobiDB-lite"/>
    </source>
</evidence>
<feature type="transmembrane region" description="Helical" evidence="10">
    <location>
        <begin position="153"/>
        <end position="172"/>
    </location>
</feature>
<dbReference type="InterPro" id="IPR037294">
    <property type="entry name" value="ABC_BtuC-like"/>
</dbReference>
<feature type="transmembrane region" description="Helical" evidence="10">
    <location>
        <begin position="6"/>
        <end position="27"/>
    </location>
</feature>